<proteinExistence type="predicted"/>
<dbReference type="EMBL" id="OBDO01000009">
    <property type="protein sequence ID" value="SNX98093.1"/>
    <property type="molecule type" value="Genomic_DNA"/>
</dbReference>
<dbReference type="InterPro" id="IPR027417">
    <property type="entry name" value="P-loop_NTPase"/>
</dbReference>
<protein>
    <recommendedName>
        <fullName evidence="3">HprK-related kinase B</fullName>
    </recommendedName>
</protein>
<keyword evidence="2" id="KW-1185">Reference proteome</keyword>
<dbReference type="RefSeq" id="WP_097208025.1">
    <property type="nucleotide sequence ID" value="NZ_JACHXB010000001.1"/>
</dbReference>
<evidence type="ECO:0000313" key="2">
    <source>
        <dbReference type="Proteomes" id="UP000219514"/>
    </source>
</evidence>
<evidence type="ECO:0008006" key="3">
    <source>
        <dbReference type="Google" id="ProtNLM"/>
    </source>
</evidence>
<dbReference type="Proteomes" id="UP000219514">
    <property type="component" value="Unassembled WGS sequence"/>
</dbReference>
<accession>A0A285EGW6</accession>
<sequence>MDHITASDLERIFAGVADAGPYGCFEYQGVSLGLYSDEPDLLDWFGTFFGGYFTVTANEQTDAAVYSTQDPAVFQRLKEWATSRGRPRSEYETEWAVDGRHRIVHSREVDDAKGEVEENCFVLSQPGRNVLVASPGTAKDRRRTVKRSLRNLMKLLFMERGWFPFHAAACVWNDTGICILGGKFAGKTSTLVNLLARPGARLVSNDTVFLRDGGACIEGCGFPNKAGLRIGALAAYPRLVDWIGRTTDSFYPQMDAQTYRDVVATTPADELGSRPEKIVLLATELAAQLGVPIQHVAAIDLFLVARFDPSVERSRLVPVTDPQQIKECLAVNARSLGKEKQDFLQSFFDVDDQALRAAFDTLLEEFASRVVVQELWQNANTNEHSAELVERLTRQLHEHA</sequence>
<name>A0A285EGW6_9ACTN</name>
<organism evidence="1 2">
    <name type="scientific">Geodermatophilus sabuli</name>
    <dbReference type="NCBI Taxonomy" id="1564158"/>
    <lineage>
        <taxon>Bacteria</taxon>
        <taxon>Bacillati</taxon>
        <taxon>Actinomycetota</taxon>
        <taxon>Actinomycetes</taxon>
        <taxon>Geodermatophilales</taxon>
        <taxon>Geodermatophilaceae</taxon>
        <taxon>Geodermatophilus</taxon>
    </lineage>
</organism>
<dbReference type="OrthoDB" id="4230194at2"/>
<dbReference type="AlphaFoldDB" id="A0A285EGW6"/>
<reference evidence="1 2" key="1">
    <citation type="submission" date="2017-09" db="EMBL/GenBank/DDBJ databases">
        <authorList>
            <person name="Ehlers B."/>
            <person name="Leendertz F.H."/>
        </authorList>
    </citation>
    <scope>NUCLEOTIDE SEQUENCE [LARGE SCALE GENOMIC DNA]</scope>
    <source>
        <strain evidence="1 2">DSM 46844</strain>
    </source>
</reference>
<dbReference type="SUPFAM" id="SSF53795">
    <property type="entry name" value="PEP carboxykinase-like"/>
    <property type="match status" value="1"/>
</dbReference>
<evidence type="ECO:0000313" key="1">
    <source>
        <dbReference type="EMBL" id="SNX98093.1"/>
    </source>
</evidence>
<gene>
    <name evidence="1" type="ORF">SAMN06893097_109173</name>
</gene>
<dbReference type="Gene3D" id="3.40.50.300">
    <property type="entry name" value="P-loop containing nucleotide triphosphate hydrolases"/>
    <property type="match status" value="1"/>
</dbReference>